<proteinExistence type="predicted"/>
<evidence type="ECO:0000256" key="2">
    <source>
        <dbReference type="SAM" id="Phobius"/>
    </source>
</evidence>
<keyword evidence="2" id="KW-1133">Transmembrane helix</keyword>
<dbReference type="InterPro" id="IPR025187">
    <property type="entry name" value="DUF4112"/>
</dbReference>
<dbReference type="RefSeq" id="WP_058582101.1">
    <property type="nucleotide sequence ID" value="NZ_LOPU01000029.1"/>
</dbReference>
<feature type="transmembrane region" description="Helical" evidence="2">
    <location>
        <begin position="148"/>
        <end position="175"/>
    </location>
</feature>
<name>A0A0W1R7G6_9EURY</name>
<dbReference type="OrthoDB" id="156248at2157"/>
<keyword evidence="4" id="KW-1185">Reference proteome</keyword>
<dbReference type="EMBL" id="LOPU01000029">
    <property type="protein sequence ID" value="KTG08948.1"/>
    <property type="molecule type" value="Genomic_DNA"/>
</dbReference>
<reference evidence="3 4" key="1">
    <citation type="submission" date="2015-12" db="EMBL/GenBank/DDBJ databases">
        <title>Haloprofundus marisrubri gen. nov., sp. nov., an extremely halophilic archaeon isolated from the Discovery deep brine-seawater interface in the Red Sea.</title>
        <authorList>
            <person name="Zhang G."/>
            <person name="Stingl U."/>
            <person name="Rashid M."/>
        </authorList>
    </citation>
    <scope>NUCLEOTIDE SEQUENCE [LARGE SCALE GENOMIC DNA]</scope>
    <source>
        <strain evidence="3 4">SB9</strain>
    </source>
</reference>
<accession>A0A0W1R7G6</accession>
<dbReference type="AlphaFoldDB" id="A0A0W1R7G6"/>
<evidence type="ECO:0008006" key="5">
    <source>
        <dbReference type="Google" id="ProtNLM"/>
    </source>
</evidence>
<dbReference type="Proteomes" id="UP000054387">
    <property type="component" value="Unassembled WGS sequence"/>
</dbReference>
<evidence type="ECO:0000313" key="3">
    <source>
        <dbReference type="EMBL" id="KTG08948.1"/>
    </source>
</evidence>
<dbReference type="PANTHER" id="PTHR35519:SF2">
    <property type="entry name" value="PH DOMAIN PROTEIN"/>
    <property type="match status" value="1"/>
</dbReference>
<keyword evidence="2" id="KW-0812">Transmembrane</keyword>
<organism evidence="3 4">
    <name type="scientific">Haloprofundus marisrubri</name>
    <dbReference type="NCBI Taxonomy" id="1514971"/>
    <lineage>
        <taxon>Archaea</taxon>
        <taxon>Methanobacteriati</taxon>
        <taxon>Methanobacteriota</taxon>
        <taxon>Stenosarchaea group</taxon>
        <taxon>Halobacteria</taxon>
        <taxon>Halobacteriales</taxon>
        <taxon>Haloferacaceae</taxon>
        <taxon>Haloprofundus</taxon>
    </lineage>
</organism>
<evidence type="ECO:0000313" key="4">
    <source>
        <dbReference type="Proteomes" id="UP000054387"/>
    </source>
</evidence>
<feature type="region of interest" description="Disordered" evidence="1">
    <location>
        <begin position="1"/>
        <end position="24"/>
    </location>
</feature>
<comment type="caution">
    <text evidence="3">The sequence shown here is derived from an EMBL/GenBank/DDBJ whole genome shotgun (WGS) entry which is preliminary data.</text>
</comment>
<dbReference type="PANTHER" id="PTHR35519">
    <property type="entry name" value="MEMBRANE PROTEINS"/>
    <property type="match status" value="1"/>
</dbReference>
<protein>
    <recommendedName>
        <fullName evidence="5">DUF4112 domain-containing protein</fullName>
    </recommendedName>
</protein>
<dbReference type="STRING" id="1514971.AUR64_14155"/>
<gene>
    <name evidence="3" type="ORF">AUR64_14155</name>
</gene>
<dbReference type="Pfam" id="PF13430">
    <property type="entry name" value="DUF4112"/>
    <property type="match status" value="1"/>
</dbReference>
<keyword evidence="2" id="KW-0472">Membrane</keyword>
<evidence type="ECO:0000256" key="1">
    <source>
        <dbReference type="SAM" id="MobiDB-lite"/>
    </source>
</evidence>
<sequence length="179" mass="19303">MTDPAETRPGAVERANEESDTTSAARVAEHAETLQRLHRLGRLLDNSIRIPGTNYRIGLDPIVGLIPVVGDVPITAVSAYIVAEAAYLGVPKVTVLRMLFNLVVDALVGSIPVVGDLFDAVWKANARNVRLAEARRGDPRAEELDRRFFTLVVGGLFVLLLALGTASTLAVLWLVGRLV</sequence>